<dbReference type="RefSeq" id="WP_188759028.1">
    <property type="nucleotide sequence ID" value="NZ_BMJB01000001.1"/>
</dbReference>
<evidence type="ECO:0000313" key="3">
    <source>
        <dbReference type="Proteomes" id="UP000648801"/>
    </source>
</evidence>
<name>A0A916RUU5_9BACT</name>
<dbReference type="Pfam" id="PF00480">
    <property type="entry name" value="ROK"/>
    <property type="match status" value="1"/>
</dbReference>
<evidence type="ECO:0008006" key="4">
    <source>
        <dbReference type="Google" id="ProtNLM"/>
    </source>
</evidence>
<comment type="similarity">
    <text evidence="1">Belongs to the ROK (NagC/XylR) family.</text>
</comment>
<sequence>MRTLLHNTSRSDPSNQAAEKDRGVVLAFDMGGSHVAAMARQIGNVFTGNRVSLPLDETGSEDYLFDRIEEVSRMAFAAVSPRAVLKGIAFAVPGPFDYANGISLLQHKLSSWYGVNVRKQLALRFGIDEMNILFLNDTDAFLLGELEQASASRAIGITLGTGIGAAFAINDRTVPAMKVLPNNCDLYALPWKGGIVEDFVSTRGIMKLHLDRGGRYCSVKEIAAQFSVDSIATDTMLAFGHELGSVIASYLLPFAPDIIILGGSIARSPETFMPAAISELHGHTNLLRISTHFEKAALLGSLADWLRQAKSASLGISQMHARRSSRKSHIDNEPWND</sequence>
<dbReference type="CDD" id="cd23763">
    <property type="entry name" value="ASKHA_ATPase_ROK"/>
    <property type="match status" value="1"/>
</dbReference>
<dbReference type="EMBL" id="BMJB01000001">
    <property type="protein sequence ID" value="GGA67278.1"/>
    <property type="molecule type" value="Genomic_DNA"/>
</dbReference>
<dbReference type="Proteomes" id="UP000648801">
    <property type="component" value="Unassembled WGS sequence"/>
</dbReference>
<gene>
    <name evidence="2" type="ORF">GCM10011507_18510</name>
</gene>
<dbReference type="SUPFAM" id="SSF53067">
    <property type="entry name" value="Actin-like ATPase domain"/>
    <property type="match status" value="1"/>
</dbReference>
<dbReference type="PANTHER" id="PTHR18964">
    <property type="entry name" value="ROK (REPRESSOR, ORF, KINASE) FAMILY"/>
    <property type="match status" value="1"/>
</dbReference>
<evidence type="ECO:0000256" key="1">
    <source>
        <dbReference type="ARBA" id="ARBA00006479"/>
    </source>
</evidence>
<dbReference type="AlphaFoldDB" id="A0A916RUU5"/>
<accession>A0A916RUU5</accession>
<dbReference type="PANTHER" id="PTHR18964:SF149">
    <property type="entry name" value="BIFUNCTIONAL UDP-N-ACETYLGLUCOSAMINE 2-EPIMERASE_N-ACETYLMANNOSAMINE KINASE"/>
    <property type="match status" value="1"/>
</dbReference>
<reference evidence="2" key="1">
    <citation type="journal article" date="2014" name="Int. J. Syst. Evol. Microbiol.">
        <title>Complete genome sequence of Corynebacterium casei LMG S-19264T (=DSM 44701T), isolated from a smear-ripened cheese.</title>
        <authorList>
            <consortium name="US DOE Joint Genome Institute (JGI-PGF)"/>
            <person name="Walter F."/>
            <person name="Albersmeier A."/>
            <person name="Kalinowski J."/>
            <person name="Ruckert C."/>
        </authorList>
    </citation>
    <scope>NUCLEOTIDE SEQUENCE</scope>
    <source>
        <strain evidence="2">CGMCC 1.15447</strain>
    </source>
</reference>
<proteinExistence type="inferred from homology"/>
<reference evidence="2" key="2">
    <citation type="submission" date="2020-09" db="EMBL/GenBank/DDBJ databases">
        <authorList>
            <person name="Sun Q."/>
            <person name="Zhou Y."/>
        </authorList>
    </citation>
    <scope>NUCLEOTIDE SEQUENCE</scope>
    <source>
        <strain evidence="2">CGMCC 1.15447</strain>
    </source>
</reference>
<protein>
    <recommendedName>
        <fullName evidence="4">ROK family protein</fullName>
    </recommendedName>
</protein>
<dbReference type="InterPro" id="IPR000600">
    <property type="entry name" value="ROK"/>
</dbReference>
<keyword evidence="3" id="KW-1185">Reference proteome</keyword>
<evidence type="ECO:0000313" key="2">
    <source>
        <dbReference type="EMBL" id="GGA67278.1"/>
    </source>
</evidence>
<organism evidence="2 3">
    <name type="scientific">Edaphobacter acidisoli</name>
    <dbReference type="NCBI Taxonomy" id="2040573"/>
    <lineage>
        <taxon>Bacteria</taxon>
        <taxon>Pseudomonadati</taxon>
        <taxon>Acidobacteriota</taxon>
        <taxon>Terriglobia</taxon>
        <taxon>Terriglobales</taxon>
        <taxon>Acidobacteriaceae</taxon>
        <taxon>Edaphobacter</taxon>
    </lineage>
</organism>
<dbReference type="InterPro" id="IPR043129">
    <property type="entry name" value="ATPase_NBD"/>
</dbReference>
<comment type="caution">
    <text evidence="2">The sequence shown here is derived from an EMBL/GenBank/DDBJ whole genome shotgun (WGS) entry which is preliminary data.</text>
</comment>
<dbReference type="Gene3D" id="3.30.420.40">
    <property type="match status" value="2"/>
</dbReference>